<proteinExistence type="predicted"/>
<reference evidence="1 2" key="1">
    <citation type="submission" date="2019-03" db="EMBL/GenBank/DDBJ databases">
        <title>Genomic Encyclopedia of Archaeal and Bacterial Type Strains, Phase II (KMG-II): from individual species to whole genera.</title>
        <authorList>
            <person name="Goeker M."/>
        </authorList>
    </citation>
    <scope>NUCLEOTIDE SEQUENCE [LARGE SCALE GENOMIC DNA]</scope>
    <source>
        <strain evidence="1 2">DSM 15388</strain>
    </source>
</reference>
<keyword evidence="2" id="KW-1185">Reference proteome</keyword>
<evidence type="ECO:0000313" key="1">
    <source>
        <dbReference type="EMBL" id="TCS43677.1"/>
    </source>
</evidence>
<dbReference type="Proteomes" id="UP000295793">
    <property type="component" value="Unassembled WGS sequence"/>
</dbReference>
<comment type="caution">
    <text evidence="1">The sequence shown here is derived from an EMBL/GenBank/DDBJ whole genome shotgun (WGS) entry which is preliminary data.</text>
</comment>
<evidence type="ECO:0000313" key="2">
    <source>
        <dbReference type="Proteomes" id="UP000295793"/>
    </source>
</evidence>
<name>A0A4R3ID76_9GAMM</name>
<dbReference type="RefSeq" id="WP_165901761.1">
    <property type="nucleotide sequence ID" value="NZ_SLZR01000001.1"/>
</dbReference>
<organism evidence="1 2">
    <name type="scientific">Reinekea marinisedimentorum</name>
    <dbReference type="NCBI Taxonomy" id="230495"/>
    <lineage>
        <taxon>Bacteria</taxon>
        <taxon>Pseudomonadati</taxon>
        <taxon>Pseudomonadota</taxon>
        <taxon>Gammaproteobacteria</taxon>
        <taxon>Oceanospirillales</taxon>
        <taxon>Saccharospirillaceae</taxon>
        <taxon>Reinekea</taxon>
    </lineage>
</organism>
<protein>
    <submittedName>
        <fullName evidence="1">Attachment p12 family protein</fullName>
    </submittedName>
</protein>
<dbReference type="Pfam" id="PF12669">
    <property type="entry name" value="FeoB_associated"/>
    <property type="match status" value="1"/>
</dbReference>
<dbReference type="AlphaFoldDB" id="A0A4R3ID76"/>
<accession>A0A4R3ID76</accession>
<sequence>MGNLIVSLVILAIVSISIARIVHEKRKGAKCVGCSMGGSGCSSAKNTD</sequence>
<dbReference type="EMBL" id="SLZR01000001">
    <property type="protein sequence ID" value="TCS43677.1"/>
    <property type="molecule type" value="Genomic_DNA"/>
</dbReference>
<gene>
    <name evidence="1" type="ORF">BCF53_10119</name>
</gene>